<proteinExistence type="predicted"/>
<evidence type="ECO:0000313" key="1">
    <source>
        <dbReference type="EMBL" id="RUT00960.1"/>
    </source>
</evidence>
<dbReference type="RefSeq" id="WP_127085100.1">
    <property type="nucleotide sequence ID" value="NZ_RSCL01000021.1"/>
</dbReference>
<organism evidence="1 2">
    <name type="scientific">Dulcicalothrix desertica PCC 7102</name>
    <dbReference type="NCBI Taxonomy" id="232991"/>
    <lineage>
        <taxon>Bacteria</taxon>
        <taxon>Bacillati</taxon>
        <taxon>Cyanobacteriota</taxon>
        <taxon>Cyanophyceae</taxon>
        <taxon>Nostocales</taxon>
        <taxon>Calotrichaceae</taxon>
        <taxon>Dulcicalothrix</taxon>
    </lineage>
</organism>
<dbReference type="OrthoDB" id="516113at2"/>
<dbReference type="EMBL" id="RSCL01000021">
    <property type="protein sequence ID" value="RUT00960.1"/>
    <property type="molecule type" value="Genomic_DNA"/>
</dbReference>
<comment type="caution">
    <text evidence="1">The sequence shown here is derived from an EMBL/GenBank/DDBJ whole genome shotgun (WGS) entry which is preliminary data.</text>
</comment>
<protein>
    <submittedName>
        <fullName evidence="1">Uncharacterized protein</fullName>
    </submittedName>
</protein>
<name>A0A3S1AXQ6_9CYAN</name>
<dbReference type="AlphaFoldDB" id="A0A3S1AXQ6"/>
<evidence type="ECO:0000313" key="2">
    <source>
        <dbReference type="Proteomes" id="UP000271624"/>
    </source>
</evidence>
<reference evidence="1" key="1">
    <citation type="submission" date="2018-12" db="EMBL/GenBank/DDBJ databases">
        <authorList>
            <person name="Will S."/>
            <person name="Neumann-Schaal M."/>
            <person name="Henke P."/>
        </authorList>
    </citation>
    <scope>NUCLEOTIDE SEQUENCE</scope>
    <source>
        <strain evidence="1">PCC 7102</strain>
    </source>
</reference>
<accession>A0A3S1AXQ6</accession>
<reference evidence="1" key="2">
    <citation type="journal article" date="2019" name="Genome Biol. Evol.">
        <title>Day and night: Metabolic profiles and evolutionary relationships of six axenic non-marine cyanobacteria.</title>
        <authorList>
            <person name="Will S.E."/>
            <person name="Henke P."/>
            <person name="Boedeker C."/>
            <person name="Huang S."/>
            <person name="Brinkmann H."/>
            <person name="Rohde M."/>
            <person name="Jarek M."/>
            <person name="Friedl T."/>
            <person name="Seufert S."/>
            <person name="Schumacher M."/>
            <person name="Overmann J."/>
            <person name="Neumann-Schaal M."/>
            <person name="Petersen J."/>
        </authorList>
    </citation>
    <scope>NUCLEOTIDE SEQUENCE [LARGE SCALE GENOMIC DNA]</scope>
    <source>
        <strain evidence="1">PCC 7102</strain>
    </source>
</reference>
<sequence>MSTSNNFESVMLSYKLQAINVAVHDAVTVCQGDTIQLLALLRQLESLHREIREGPFQANLPENRQALYALLREIESEGGWPYIERMKLQAFLKFLEQEEEDK</sequence>
<dbReference type="Proteomes" id="UP000271624">
    <property type="component" value="Unassembled WGS sequence"/>
</dbReference>
<keyword evidence="2" id="KW-1185">Reference proteome</keyword>
<gene>
    <name evidence="1" type="ORF">DSM106972_069660</name>
</gene>